<dbReference type="PANTHER" id="PTHR22576">
    <property type="entry name" value="MUCOSA ASSOCIATED LYMPHOID TISSUE LYMPHOMA TRANSLOCATION PROTEIN 1/PARACASPASE"/>
    <property type="match status" value="1"/>
</dbReference>
<dbReference type="EMBL" id="JAOWKY010000001">
    <property type="protein sequence ID" value="MCV2867422.1"/>
    <property type="molecule type" value="Genomic_DNA"/>
</dbReference>
<evidence type="ECO:0000259" key="2">
    <source>
        <dbReference type="PROSITE" id="PS50208"/>
    </source>
</evidence>
<name>A0ABT2Z8K5_9RHOB</name>
<dbReference type="Gene3D" id="1.25.40.10">
    <property type="entry name" value="Tetratricopeptide repeat domain"/>
    <property type="match status" value="1"/>
</dbReference>
<dbReference type="SUPFAM" id="SSF47090">
    <property type="entry name" value="PGBD-like"/>
    <property type="match status" value="1"/>
</dbReference>
<gene>
    <name evidence="3" type="ORF">OEW28_02110</name>
</gene>
<feature type="region of interest" description="Disordered" evidence="1">
    <location>
        <begin position="146"/>
        <end position="167"/>
    </location>
</feature>
<evidence type="ECO:0000313" key="4">
    <source>
        <dbReference type="Proteomes" id="UP001652542"/>
    </source>
</evidence>
<evidence type="ECO:0000313" key="3">
    <source>
        <dbReference type="EMBL" id="MCV2867422.1"/>
    </source>
</evidence>
<dbReference type="SMART" id="SM00671">
    <property type="entry name" value="SEL1"/>
    <property type="match status" value="4"/>
</dbReference>
<dbReference type="SUPFAM" id="SSF81901">
    <property type="entry name" value="HCP-like"/>
    <property type="match status" value="1"/>
</dbReference>
<dbReference type="PROSITE" id="PS50208">
    <property type="entry name" value="CASPASE_P20"/>
    <property type="match status" value="1"/>
</dbReference>
<comment type="caution">
    <text evidence="3">The sequence shown here is derived from an EMBL/GenBank/DDBJ whole genome shotgun (WGS) entry which is preliminary data.</text>
</comment>
<dbReference type="Gene3D" id="3.40.50.1460">
    <property type="match status" value="1"/>
</dbReference>
<accession>A0ABT2Z8K5</accession>
<dbReference type="Pfam" id="PF08238">
    <property type="entry name" value="Sel1"/>
    <property type="match status" value="3"/>
</dbReference>
<keyword evidence="4" id="KW-1185">Reference proteome</keyword>
<organism evidence="3 4">
    <name type="scientific">Albidovulum marisflavi</name>
    <dbReference type="NCBI Taxonomy" id="2984159"/>
    <lineage>
        <taxon>Bacteria</taxon>
        <taxon>Pseudomonadati</taxon>
        <taxon>Pseudomonadota</taxon>
        <taxon>Alphaproteobacteria</taxon>
        <taxon>Rhodobacterales</taxon>
        <taxon>Paracoccaceae</taxon>
        <taxon>Albidovulum</taxon>
    </lineage>
</organism>
<dbReference type="Pfam" id="PF00656">
    <property type="entry name" value="Peptidase_C14"/>
    <property type="match status" value="1"/>
</dbReference>
<dbReference type="InterPro" id="IPR006597">
    <property type="entry name" value="Sel1-like"/>
</dbReference>
<dbReference type="PANTHER" id="PTHR22576:SF37">
    <property type="entry name" value="MUCOSA-ASSOCIATED LYMPHOID TISSUE LYMPHOMA TRANSLOCATION PROTEIN 1"/>
    <property type="match status" value="1"/>
</dbReference>
<dbReference type="InterPro" id="IPR001309">
    <property type="entry name" value="Pept_C14_p20"/>
</dbReference>
<dbReference type="InterPro" id="IPR036365">
    <property type="entry name" value="PGBD-like_sf"/>
</dbReference>
<dbReference type="InterPro" id="IPR011990">
    <property type="entry name" value="TPR-like_helical_dom_sf"/>
</dbReference>
<feature type="domain" description="Caspase family p20" evidence="2">
    <location>
        <begin position="10"/>
        <end position="139"/>
    </location>
</feature>
<proteinExistence type="predicted"/>
<protein>
    <submittedName>
        <fullName evidence="3">Caspase family protein</fullName>
    </submittedName>
</protein>
<dbReference type="InterPro" id="IPR052039">
    <property type="entry name" value="Caspase-related_regulators"/>
</dbReference>
<evidence type="ECO:0000256" key="1">
    <source>
        <dbReference type="SAM" id="MobiDB-lite"/>
    </source>
</evidence>
<dbReference type="InterPro" id="IPR011600">
    <property type="entry name" value="Pept_C14_caspase"/>
</dbReference>
<dbReference type="Proteomes" id="UP001652542">
    <property type="component" value="Unassembled WGS sequence"/>
</dbReference>
<reference evidence="3 4" key="1">
    <citation type="submission" date="2022-10" db="EMBL/GenBank/DDBJ databases">
        <title>Defluviimonas sp. nov., isolated from ocean surface water.</title>
        <authorList>
            <person name="He W."/>
            <person name="Wang L."/>
            <person name="Zhang D.-F."/>
        </authorList>
    </citation>
    <scope>NUCLEOTIDE SEQUENCE [LARGE SCALE GENOMIC DNA]</scope>
    <source>
        <strain evidence="3 4">WL0002</strain>
    </source>
</reference>
<dbReference type="RefSeq" id="WP_263734352.1">
    <property type="nucleotide sequence ID" value="NZ_JAOWKY010000001.1"/>
</dbReference>
<dbReference type="InterPro" id="IPR029030">
    <property type="entry name" value="Caspase-like_dom_sf"/>
</dbReference>
<sequence length="481" mass="51868">MLTSTAAQAADRVALVIGMAQYKNVPALSNTVNDARLLASTLDRIGFEVTTLIDTPQEELRAELEKFAFRSETADLALVYFAGHGVEVAGENFLLPVDVNVRSNKDVQRQSISLKDVLHVVDSARKMRIVILDSCRDNPLGDSILRESDEVSGSSRGGGLAPPSPDRGTLVAFAARDGQVALDGDGVNSPFAKALSEKLAEPGLEISLMFRQVRDEVLEATRNLQEPNTYGSLSGQPFYLAGSPELREQLATDDRRVAWAALGANQESQLRSLADSGDARAMLGLAYMRLDTGGSGFDPAQAASLFTRAADAGSPEAQYELAKLYEKGIGVPQDDARAIELFQKSADQGFPDAVNDMGFFYYQGSFGLQRDALRALAYFEQAADLRHPQAMFNFAALIDDGLVPQKGPSDAGRYLYQALRSGSAAVFQQLSERPAMFSLDTRKALQTQLAEHSFYSGAIDGDFGPGTQKAVRVAYGLNTEG</sequence>
<dbReference type="SUPFAM" id="SSF52129">
    <property type="entry name" value="Caspase-like"/>
    <property type="match status" value="1"/>
</dbReference>
<dbReference type="InterPro" id="IPR002477">
    <property type="entry name" value="Peptidoglycan-bd-like"/>
</dbReference>
<dbReference type="Pfam" id="PF01471">
    <property type="entry name" value="PG_binding_1"/>
    <property type="match status" value="1"/>
</dbReference>